<dbReference type="Gene3D" id="3.60.21.10">
    <property type="match status" value="1"/>
</dbReference>
<reference evidence="11 12" key="1">
    <citation type="journal article" date="2015" name="Int. J. Syst. Evol. Microbiol.">
        <title>Sporolactobacillus shoreae sp. nov. and Sporolactobacillus spathodeae sp. nov., two spore-forming lactic acid bacteria isolated from tree barks in Thailand.</title>
        <authorList>
            <person name="Thamacharoensuk T."/>
            <person name="Kitahara M."/>
            <person name="Ohkuma M."/>
            <person name="Thongchul N."/>
            <person name="Tanasupawat S."/>
        </authorList>
    </citation>
    <scope>NUCLEOTIDE SEQUENCE [LARGE SCALE GENOMIC DNA]</scope>
    <source>
        <strain evidence="11 12">BK92</strain>
    </source>
</reference>
<dbReference type="InterPro" id="IPR029052">
    <property type="entry name" value="Metallo-depent_PP-like"/>
</dbReference>
<dbReference type="InterPro" id="IPR004593">
    <property type="entry name" value="SbcD"/>
</dbReference>
<evidence type="ECO:0000256" key="1">
    <source>
        <dbReference type="ARBA" id="ARBA00010555"/>
    </source>
</evidence>
<dbReference type="OrthoDB" id="9773856at2"/>
<dbReference type="CDD" id="cd00840">
    <property type="entry name" value="MPP_Mre11_N"/>
    <property type="match status" value="1"/>
</dbReference>
<evidence type="ECO:0000313" key="12">
    <source>
        <dbReference type="Proteomes" id="UP000298347"/>
    </source>
</evidence>
<feature type="domain" description="Nuclease SbcCD subunit D C-terminal" evidence="10">
    <location>
        <begin position="276"/>
        <end position="364"/>
    </location>
</feature>
<dbReference type="AlphaFoldDB" id="A0A4Z0GKF3"/>
<dbReference type="NCBIfam" id="TIGR00619">
    <property type="entry name" value="sbcd"/>
    <property type="match status" value="1"/>
</dbReference>
<dbReference type="SUPFAM" id="SSF56300">
    <property type="entry name" value="Metallo-dependent phosphatases"/>
    <property type="match status" value="1"/>
</dbReference>
<comment type="caution">
    <text evidence="11">The sequence shown here is derived from an EMBL/GenBank/DDBJ whole genome shotgun (WGS) entry which is preliminary data.</text>
</comment>
<dbReference type="Pfam" id="PF00149">
    <property type="entry name" value="Metallophos"/>
    <property type="match status" value="1"/>
</dbReference>
<keyword evidence="7 8" id="KW-0233">DNA recombination</keyword>
<dbReference type="Proteomes" id="UP000298347">
    <property type="component" value="Unassembled WGS sequence"/>
</dbReference>
<evidence type="ECO:0000256" key="3">
    <source>
        <dbReference type="ARBA" id="ARBA00013365"/>
    </source>
</evidence>
<keyword evidence="6 8" id="KW-0269">Exonuclease</keyword>
<dbReference type="InterPro" id="IPR050535">
    <property type="entry name" value="DNA_Repair-Maintenance_Comp"/>
</dbReference>
<protein>
    <recommendedName>
        <fullName evidence="3 8">Nuclease SbcCD subunit D</fullName>
    </recommendedName>
</protein>
<dbReference type="RefSeq" id="WP_135349220.1">
    <property type="nucleotide sequence ID" value="NZ_SRJD01000016.1"/>
</dbReference>
<evidence type="ECO:0000256" key="6">
    <source>
        <dbReference type="ARBA" id="ARBA00022839"/>
    </source>
</evidence>
<dbReference type="GO" id="GO:0006260">
    <property type="term" value="P:DNA replication"/>
    <property type="evidence" value="ECO:0007669"/>
    <property type="project" value="UniProtKB-KW"/>
</dbReference>
<keyword evidence="4 8" id="KW-0540">Nuclease</keyword>
<evidence type="ECO:0000259" key="10">
    <source>
        <dbReference type="Pfam" id="PF12320"/>
    </source>
</evidence>
<sequence>MRLMHTADWHLGRTLEGRSREDEQEDVMDEICRIADDEKVDAILMAGDVFDTVNPPAISEALFYETAERLACGGARPLLVIAGNHDSPERLEASRPLAGRRGITIVGKPVTSPISLNVRRTNETLVLSCIPYPSESRLNECLSTMNEETAIQEAYNSRLERLFREHAQHFSRETVNILMTHIFTAGGKESESERPIQVGGAYTVYPSSFPGEAQYVALGHLHRPQTLEAAPSPARYVGSPLAYSFSESGQQKSVTIIDVEPRKGAEVKQIPLSSGRPLVRWHAENGLEEVRRWLEEGRDQNAWIDLEIQLDEALNMHDIQSLRQSNNHIVTIRPIYSKNQEETKVNSRSDLPIDQLFIRFYKNQVQGAEPGEELVRLFLQLIQEDPSVKEAAAGRDRHETD</sequence>
<dbReference type="EMBL" id="SRJD01000016">
    <property type="protein sequence ID" value="TGA97129.1"/>
    <property type="molecule type" value="Genomic_DNA"/>
</dbReference>
<gene>
    <name evidence="8" type="primary">sbcD</name>
    <name evidence="11" type="ORF">E4665_12955</name>
</gene>
<accession>A0A4Z0GKF3</accession>
<dbReference type="PANTHER" id="PTHR30337">
    <property type="entry name" value="COMPONENT OF ATP-DEPENDENT DSDNA EXONUCLEASE"/>
    <property type="match status" value="1"/>
</dbReference>
<keyword evidence="8" id="KW-0255">Endonuclease</keyword>
<comment type="subunit">
    <text evidence="2 8">Heterodimer of SbcC and SbcD.</text>
</comment>
<dbReference type="GO" id="GO:0006310">
    <property type="term" value="P:DNA recombination"/>
    <property type="evidence" value="ECO:0007669"/>
    <property type="project" value="UniProtKB-KW"/>
</dbReference>
<evidence type="ECO:0000256" key="8">
    <source>
        <dbReference type="RuleBase" id="RU363069"/>
    </source>
</evidence>
<dbReference type="GO" id="GO:0008408">
    <property type="term" value="F:3'-5' exonuclease activity"/>
    <property type="evidence" value="ECO:0007669"/>
    <property type="project" value="InterPro"/>
</dbReference>
<comment type="function">
    <text evidence="8">SbcCD cleaves DNA hairpin structures. These structures can inhibit DNA replication and are intermediates in certain DNA recombination reactions. The complex acts as a 3'-&gt;5' double strand exonuclease that can open hairpins. It also has a 5' single-strand endonuclease activity.</text>
</comment>
<organism evidence="11 12">
    <name type="scientific">Sporolactobacillus shoreae</name>
    <dbReference type="NCBI Taxonomy" id="1465501"/>
    <lineage>
        <taxon>Bacteria</taxon>
        <taxon>Bacillati</taxon>
        <taxon>Bacillota</taxon>
        <taxon>Bacilli</taxon>
        <taxon>Bacillales</taxon>
        <taxon>Sporolactobacillaceae</taxon>
        <taxon>Sporolactobacillus</taxon>
    </lineage>
</organism>
<evidence type="ECO:0000256" key="4">
    <source>
        <dbReference type="ARBA" id="ARBA00022722"/>
    </source>
</evidence>
<evidence type="ECO:0000256" key="5">
    <source>
        <dbReference type="ARBA" id="ARBA00022801"/>
    </source>
</evidence>
<evidence type="ECO:0000256" key="2">
    <source>
        <dbReference type="ARBA" id="ARBA00011322"/>
    </source>
</evidence>
<keyword evidence="5 8" id="KW-0378">Hydrolase</keyword>
<evidence type="ECO:0000259" key="9">
    <source>
        <dbReference type="Pfam" id="PF00149"/>
    </source>
</evidence>
<keyword evidence="8" id="KW-0235">DNA replication</keyword>
<name>A0A4Z0GKF3_9BACL</name>
<dbReference type="InterPro" id="IPR041796">
    <property type="entry name" value="Mre11_N"/>
</dbReference>
<proteinExistence type="inferred from homology"/>
<evidence type="ECO:0000256" key="7">
    <source>
        <dbReference type="ARBA" id="ARBA00023172"/>
    </source>
</evidence>
<dbReference type="Pfam" id="PF12320">
    <property type="entry name" value="SbcD_C"/>
    <property type="match status" value="1"/>
</dbReference>
<dbReference type="InterPro" id="IPR004843">
    <property type="entry name" value="Calcineurin-like_PHP"/>
</dbReference>
<dbReference type="InterPro" id="IPR026843">
    <property type="entry name" value="SbcD_C"/>
</dbReference>
<feature type="domain" description="Calcineurin-like phosphoesterase" evidence="9">
    <location>
        <begin position="1"/>
        <end position="224"/>
    </location>
</feature>
<dbReference type="PANTHER" id="PTHR30337:SF0">
    <property type="entry name" value="NUCLEASE SBCCD SUBUNIT D"/>
    <property type="match status" value="1"/>
</dbReference>
<comment type="similarity">
    <text evidence="1 8">Belongs to the SbcD family.</text>
</comment>
<dbReference type="GO" id="GO:0004519">
    <property type="term" value="F:endonuclease activity"/>
    <property type="evidence" value="ECO:0007669"/>
    <property type="project" value="UniProtKB-KW"/>
</dbReference>
<evidence type="ECO:0000313" key="11">
    <source>
        <dbReference type="EMBL" id="TGA97129.1"/>
    </source>
</evidence>
<keyword evidence="12" id="KW-1185">Reference proteome</keyword>